<dbReference type="EMBL" id="SZQA01000033">
    <property type="protein sequence ID" value="TKK84619.1"/>
    <property type="molecule type" value="Genomic_DNA"/>
</dbReference>
<dbReference type="AlphaFoldDB" id="A0A4U3M8P1"/>
<proteinExistence type="predicted"/>
<gene>
    <name evidence="1" type="ORF">FDA94_28740</name>
</gene>
<sequence length="189" mass="21238">MTESTTPRLHIKVTDTQDRYIGENWFDATDYYAVDEGLEEIVSEASDVLTYKTEIIGSEGFGWFADKLSGLSVEKACGIGYLIEEKGLDVVTEWHKLRGPIEYFPADAIDAERKFDAEYQGEFSSAGAFAKDYVPQQHAEMFETVPRNIVENINWEGVAESLHGHYGVTVVSRGPGQWDGVVVFRLENE</sequence>
<dbReference type="Proteomes" id="UP000308705">
    <property type="component" value="Unassembled WGS sequence"/>
</dbReference>
<protein>
    <submittedName>
        <fullName evidence="1">Uncharacterized protein</fullName>
    </submittedName>
</protein>
<organism evidence="1 2">
    <name type="scientific">Herbidospora galbida</name>
    <dbReference type="NCBI Taxonomy" id="2575442"/>
    <lineage>
        <taxon>Bacteria</taxon>
        <taxon>Bacillati</taxon>
        <taxon>Actinomycetota</taxon>
        <taxon>Actinomycetes</taxon>
        <taxon>Streptosporangiales</taxon>
        <taxon>Streptosporangiaceae</taxon>
        <taxon>Herbidospora</taxon>
    </lineage>
</organism>
<keyword evidence="2" id="KW-1185">Reference proteome</keyword>
<reference evidence="1 2" key="1">
    <citation type="submission" date="2019-04" db="EMBL/GenBank/DDBJ databases">
        <title>Herbidospora sp. NEAU-GS14.nov., a novel actinomycete isolated from soil.</title>
        <authorList>
            <person name="Han L."/>
        </authorList>
    </citation>
    <scope>NUCLEOTIDE SEQUENCE [LARGE SCALE GENOMIC DNA]</scope>
    <source>
        <strain evidence="1 2">NEAU-GS14</strain>
    </source>
</reference>
<evidence type="ECO:0000313" key="1">
    <source>
        <dbReference type="EMBL" id="TKK84619.1"/>
    </source>
</evidence>
<evidence type="ECO:0000313" key="2">
    <source>
        <dbReference type="Proteomes" id="UP000308705"/>
    </source>
</evidence>
<name>A0A4U3M8P1_9ACTN</name>
<accession>A0A4U3M8P1</accession>
<dbReference type="RefSeq" id="WP_137250203.1">
    <property type="nucleotide sequence ID" value="NZ_SZQA01000033.1"/>
</dbReference>
<comment type="caution">
    <text evidence="1">The sequence shown here is derived from an EMBL/GenBank/DDBJ whole genome shotgun (WGS) entry which is preliminary data.</text>
</comment>